<feature type="compositionally biased region" description="Basic and acidic residues" evidence="9">
    <location>
        <begin position="59"/>
        <end position="74"/>
    </location>
</feature>
<protein>
    <recommendedName>
        <fullName evidence="1">RNA helicase</fullName>
        <ecNumber evidence="1">3.6.4.13</ecNumber>
    </recommendedName>
</protein>
<dbReference type="InterPro" id="IPR027417">
    <property type="entry name" value="P-loop_NTPase"/>
</dbReference>
<feature type="domain" description="Helicase C-terminal" evidence="11">
    <location>
        <begin position="352"/>
        <end position="503"/>
    </location>
</feature>
<dbReference type="CDD" id="cd17967">
    <property type="entry name" value="DEADc_DDX3_DDX4"/>
    <property type="match status" value="1"/>
</dbReference>
<dbReference type="AlphaFoldDB" id="A0A5A7QRG3"/>
<gene>
    <name evidence="12" type="ORF">STAS_24064</name>
</gene>
<feature type="region of interest" description="Disordered" evidence="9">
    <location>
        <begin position="1"/>
        <end position="104"/>
    </location>
</feature>
<evidence type="ECO:0000259" key="11">
    <source>
        <dbReference type="PROSITE" id="PS51194"/>
    </source>
</evidence>
<evidence type="ECO:0000256" key="7">
    <source>
        <dbReference type="ARBA" id="ARBA00024358"/>
    </source>
</evidence>
<evidence type="ECO:0000256" key="6">
    <source>
        <dbReference type="ARBA" id="ARBA00022884"/>
    </source>
</evidence>
<feature type="compositionally biased region" description="Pro residues" evidence="9">
    <location>
        <begin position="15"/>
        <end position="30"/>
    </location>
</feature>
<dbReference type="Pfam" id="PF00271">
    <property type="entry name" value="Helicase_C"/>
    <property type="match status" value="1"/>
</dbReference>
<organism evidence="12 13">
    <name type="scientific">Striga asiatica</name>
    <name type="common">Asiatic witchweed</name>
    <name type="synonym">Buchnera asiatica</name>
    <dbReference type="NCBI Taxonomy" id="4170"/>
    <lineage>
        <taxon>Eukaryota</taxon>
        <taxon>Viridiplantae</taxon>
        <taxon>Streptophyta</taxon>
        <taxon>Embryophyta</taxon>
        <taxon>Tracheophyta</taxon>
        <taxon>Spermatophyta</taxon>
        <taxon>Magnoliopsida</taxon>
        <taxon>eudicotyledons</taxon>
        <taxon>Gunneridae</taxon>
        <taxon>Pentapetalae</taxon>
        <taxon>asterids</taxon>
        <taxon>lamiids</taxon>
        <taxon>Lamiales</taxon>
        <taxon>Orobanchaceae</taxon>
        <taxon>Buchnereae</taxon>
        <taxon>Striga</taxon>
    </lineage>
</organism>
<name>A0A5A7QRG3_STRAF</name>
<keyword evidence="5" id="KW-0067">ATP-binding</keyword>
<dbReference type="SUPFAM" id="SSF52540">
    <property type="entry name" value="P-loop containing nucleoside triphosphate hydrolases"/>
    <property type="match status" value="1"/>
</dbReference>
<evidence type="ECO:0000256" key="2">
    <source>
        <dbReference type="ARBA" id="ARBA00022741"/>
    </source>
</evidence>
<dbReference type="PROSITE" id="PS51192">
    <property type="entry name" value="HELICASE_ATP_BIND_1"/>
    <property type="match status" value="1"/>
</dbReference>
<dbReference type="CDD" id="cd18787">
    <property type="entry name" value="SF2_C_DEAD"/>
    <property type="match status" value="1"/>
</dbReference>
<dbReference type="GO" id="GO:0003724">
    <property type="term" value="F:RNA helicase activity"/>
    <property type="evidence" value="ECO:0007669"/>
    <property type="project" value="UniProtKB-EC"/>
</dbReference>
<evidence type="ECO:0000256" key="3">
    <source>
        <dbReference type="ARBA" id="ARBA00022801"/>
    </source>
</evidence>
<dbReference type="PANTHER" id="PTHR47958">
    <property type="entry name" value="ATP-DEPENDENT RNA HELICASE DBP3"/>
    <property type="match status" value="1"/>
</dbReference>
<dbReference type="EMBL" id="BKCP01007737">
    <property type="protein sequence ID" value="GER47007.1"/>
    <property type="molecule type" value="Genomic_DNA"/>
</dbReference>
<feature type="domain" description="Helicase ATP-binding" evidence="10">
    <location>
        <begin position="135"/>
        <end position="325"/>
    </location>
</feature>
<dbReference type="Proteomes" id="UP000325081">
    <property type="component" value="Unassembled WGS sequence"/>
</dbReference>
<sequence>MSQPWFTGSGTAASRPPPRNRSPYLPPHARPQPEITVTIPPLHAGRRRPQPNTSGQPDISRKLEDLEITSKHAEDDEPETKNASAHDDTPVEATGADIPPPAASFLEMGFPEKALIDNIRRCRYVSPTPIQRHAIPAAMAGRDLMACAQTGSGKTAAFCFPIINGVMLDKERGKTLNGGRVGPTHLASPLSLILAPTRELACQIHDEATKFSYQTGVRVVAVYGGAPIFQQLRKLEMGVEILVATPGRLVDMIERGRVSLSKVKYLALDEADRMLDMGFEPQVRKIVQQMEMPPPGSRQTMLFSATFPDEIRRLASDFLTNYIFLAAGKVGSSTDLIAQRVEFVDETNKRDFLVDILRCQKTNSAPAKNALTLVFVETKKGADALEYFLSTKRFSATAIHGDKIQMEREHALKSFRSGRTPILVATDVAARGLDIPHVAHVINFDFPRSIEDYVHRIGRTGRAGKSGLATAFFSEKNIPLAKPLVNLMREAKQKVPSWLVEYAERAHETHNGSGRKYGYAGGAHNGSSAYEEDPYAVGMNLPDFGTPYDDNESTWVGMDGGWE</sequence>
<dbReference type="EC" id="3.6.4.13" evidence="1"/>
<dbReference type="GO" id="GO:0003723">
    <property type="term" value="F:RNA binding"/>
    <property type="evidence" value="ECO:0007669"/>
    <property type="project" value="UniProtKB-KW"/>
</dbReference>
<dbReference type="FunFam" id="3.40.50.300:FF:000008">
    <property type="entry name" value="ATP-dependent RNA helicase RhlB"/>
    <property type="match status" value="1"/>
</dbReference>
<proteinExistence type="inferred from homology"/>
<feature type="compositionally biased region" description="Polar residues" evidence="9">
    <location>
        <begin position="1"/>
        <end position="12"/>
    </location>
</feature>
<evidence type="ECO:0000256" key="8">
    <source>
        <dbReference type="ARBA" id="ARBA00047984"/>
    </source>
</evidence>
<evidence type="ECO:0000256" key="1">
    <source>
        <dbReference type="ARBA" id="ARBA00012552"/>
    </source>
</evidence>
<comment type="catalytic activity">
    <reaction evidence="8">
        <text>ATP + H2O = ADP + phosphate + H(+)</text>
        <dbReference type="Rhea" id="RHEA:13065"/>
        <dbReference type="ChEBI" id="CHEBI:15377"/>
        <dbReference type="ChEBI" id="CHEBI:15378"/>
        <dbReference type="ChEBI" id="CHEBI:30616"/>
        <dbReference type="ChEBI" id="CHEBI:43474"/>
        <dbReference type="ChEBI" id="CHEBI:456216"/>
        <dbReference type="EC" id="3.6.4.13"/>
    </reaction>
</comment>
<dbReference type="FunFam" id="3.40.50.300:FF:000397">
    <property type="entry name" value="Probable ATP-dependent RNA helicase DDX4"/>
    <property type="match status" value="1"/>
</dbReference>
<keyword evidence="4 12" id="KW-0347">Helicase</keyword>
<dbReference type="SMART" id="SM00490">
    <property type="entry name" value="HELICc"/>
    <property type="match status" value="1"/>
</dbReference>
<accession>A0A5A7QRG3</accession>
<evidence type="ECO:0000259" key="10">
    <source>
        <dbReference type="PROSITE" id="PS51192"/>
    </source>
</evidence>
<evidence type="ECO:0000256" key="9">
    <source>
        <dbReference type="SAM" id="MobiDB-lite"/>
    </source>
</evidence>
<dbReference type="InterPro" id="IPR001650">
    <property type="entry name" value="Helicase_C-like"/>
</dbReference>
<dbReference type="Pfam" id="PF00270">
    <property type="entry name" value="DEAD"/>
    <property type="match status" value="1"/>
</dbReference>
<keyword evidence="6" id="KW-0694">RNA-binding</keyword>
<reference evidence="13" key="1">
    <citation type="journal article" date="2019" name="Curr. Biol.">
        <title>Genome Sequence of Striga asiatica Provides Insight into the Evolution of Plant Parasitism.</title>
        <authorList>
            <person name="Yoshida S."/>
            <person name="Kim S."/>
            <person name="Wafula E.K."/>
            <person name="Tanskanen J."/>
            <person name="Kim Y.M."/>
            <person name="Honaas L."/>
            <person name="Yang Z."/>
            <person name="Spallek T."/>
            <person name="Conn C.E."/>
            <person name="Ichihashi Y."/>
            <person name="Cheong K."/>
            <person name="Cui S."/>
            <person name="Der J.P."/>
            <person name="Gundlach H."/>
            <person name="Jiao Y."/>
            <person name="Hori C."/>
            <person name="Ishida J.K."/>
            <person name="Kasahara H."/>
            <person name="Kiba T."/>
            <person name="Kim M.S."/>
            <person name="Koo N."/>
            <person name="Laohavisit A."/>
            <person name="Lee Y.H."/>
            <person name="Lumba S."/>
            <person name="McCourt P."/>
            <person name="Mortimer J.C."/>
            <person name="Mutuku J.M."/>
            <person name="Nomura T."/>
            <person name="Sasaki-Sekimoto Y."/>
            <person name="Seto Y."/>
            <person name="Wang Y."/>
            <person name="Wakatake T."/>
            <person name="Sakakibara H."/>
            <person name="Demura T."/>
            <person name="Yamaguchi S."/>
            <person name="Yoneyama K."/>
            <person name="Manabe R.I."/>
            <person name="Nelson D.C."/>
            <person name="Schulman A.H."/>
            <person name="Timko M.P."/>
            <person name="dePamphilis C.W."/>
            <person name="Choi D."/>
            <person name="Shirasu K."/>
        </authorList>
    </citation>
    <scope>NUCLEOTIDE SEQUENCE [LARGE SCALE GENOMIC DNA]</scope>
    <source>
        <strain evidence="13">cv. UVA1</strain>
    </source>
</reference>
<dbReference type="InterPro" id="IPR011545">
    <property type="entry name" value="DEAD/DEAH_box_helicase_dom"/>
</dbReference>
<evidence type="ECO:0000256" key="4">
    <source>
        <dbReference type="ARBA" id="ARBA00022806"/>
    </source>
</evidence>
<dbReference type="Gene3D" id="3.40.50.300">
    <property type="entry name" value="P-loop containing nucleotide triphosphate hydrolases"/>
    <property type="match status" value="2"/>
</dbReference>
<dbReference type="SMART" id="SM00487">
    <property type="entry name" value="DEXDc"/>
    <property type="match status" value="1"/>
</dbReference>
<keyword evidence="2" id="KW-0547">Nucleotide-binding</keyword>
<dbReference type="GO" id="GO:0005524">
    <property type="term" value="F:ATP binding"/>
    <property type="evidence" value="ECO:0007669"/>
    <property type="project" value="UniProtKB-KW"/>
</dbReference>
<comment type="similarity">
    <text evidence="7">Belongs to the DEAD box helicase family. DDX3/DED1 subfamily.</text>
</comment>
<dbReference type="InterPro" id="IPR044763">
    <property type="entry name" value="Ded1/Dbp1_DEADc"/>
</dbReference>
<evidence type="ECO:0000313" key="12">
    <source>
        <dbReference type="EMBL" id="GER47007.1"/>
    </source>
</evidence>
<keyword evidence="3" id="KW-0378">Hydrolase</keyword>
<keyword evidence="13" id="KW-1185">Reference proteome</keyword>
<dbReference type="GO" id="GO:0016787">
    <property type="term" value="F:hydrolase activity"/>
    <property type="evidence" value="ECO:0007669"/>
    <property type="project" value="UniProtKB-KW"/>
</dbReference>
<evidence type="ECO:0000313" key="13">
    <source>
        <dbReference type="Proteomes" id="UP000325081"/>
    </source>
</evidence>
<comment type="caution">
    <text evidence="12">The sequence shown here is derived from an EMBL/GenBank/DDBJ whole genome shotgun (WGS) entry which is preliminary data.</text>
</comment>
<dbReference type="InterPro" id="IPR014001">
    <property type="entry name" value="Helicase_ATP-bd"/>
</dbReference>
<dbReference type="OrthoDB" id="196131at2759"/>
<dbReference type="PROSITE" id="PS51194">
    <property type="entry name" value="HELICASE_CTER"/>
    <property type="match status" value="1"/>
</dbReference>
<evidence type="ECO:0000256" key="5">
    <source>
        <dbReference type="ARBA" id="ARBA00022840"/>
    </source>
</evidence>